<keyword evidence="2" id="KW-0689">Ribosomal protein</keyword>
<sequence>MKAAGKKKDIDACGSYISKRLAARRCVEVPRVLPSTLLDTDSTDTEHVDALKKLANDPNFAHLKELLQQNKLGTNEQAQTELAEAEDARHKIVPKNSPEGSGYRYARDAMWGDLWRFPYRVQQPIARGYTPDKVKKRMINSEELQTNIHEALNDTDAKIKEKVERDIVRHYGG</sequence>
<gene>
    <name evidence="2" type="ORF">BaOVIS_011290</name>
</gene>
<name>A0A9W5T990_BABOV</name>
<organism evidence="2 3">
    <name type="scientific">Babesia ovis</name>
    <dbReference type="NCBI Taxonomy" id="5869"/>
    <lineage>
        <taxon>Eukaryota</taxon>
        <taxon>Sar</taxon>
        <taxon>Alveolata</taxon>
        <taxon>Apicomplexa</taxon>
        <taxon>Aconoidasida</taxon>
        <taxon>Piroplasmida</taxon>
        <taxon>Babesiidae</taxon>
        <taxon>Babesia</taxon>
    </lineage>
</organism>
<feature type="region of interest" description="Disordered" evidence="1">
    <location>
        <begin position="74"/>
        <end position="95"/>
    </location>
</feature>
<evidence type="ECO:0000313" key="3">
    <source>
        <dbReference type="Proteomes" id="UP001057455"/>
    </source>
</evidence>
<proteinExistence type="predicted"/>
<reference evidence="2" key="1">
    <citation type="submission" date="2019-12" db="EMBL/GenBank/DDBJ databases">
        <title>Genome sequence of Babesia ovis.</title>
        <authorList>
            <person name="Yamagishi J."/>
            <person name="Sevinc F."/>
            <person name="Xuan X."/>
        </authorList>
    </citation>
    <scope>NUCLEOTIDE SEQUENCE</scope>
    <source>
        <strain evidence="2">Selcuk</strain>
    </source>
</reference>
<dbReference type="OrthoDB" id="421327at2759"/>
<dbReference type="GO" id="GO:0005840">
    <property type="term" value="C:ribosome"/>
    <property type="evidence" value="ECO:0007669"/>
    <property type="project" value="UniProtKB-KW"/>
</dbReference>
<protein>
    <submittedName>
        <fullName evidence="2">Mitochondrial ribosomal protein S22</fullName>
    </submittedName>
</protein>
<comment type="caution">
    <text evidence="2">The sequence shown here is derived from an EMBL/GenBank/DDBJ whole genome shotgun (WGS) entry which is preliminary data.</text>
</comment>
<accession>A0A9W5T990</accession>
<dbReference type="EMBL" id="BLIY01000007">
    <property type="protein sequence ID" value="GFE53725.1"/>
    <property type="molecule type" value="Genomic_DNA"/>
</dbReference>
<dbReference type="Proteomes" id="UP001057455">
    <property type="component" value="Unassembled WGS sequence"/>
</dbReference>
<evidence type="ECO:0000313" key="2">
    <source>
        <dbReference type="EMBL" id="GFE53725.1"/>
    </source>
</evidence>
<keyword evidence="3" id="KW-1185">Reference proteome</keyword>
<keyword evidence="2" id="KW-0687">Ribonucleoprotein</keyword>
<evidence type="ECO:0000256" key="1">
    <source>
        <dbReference type="SAM" id="MobiDB-lite"/>
    </source>
</evidence>
<dbReference type="AlphaFoldDB" id="A0A9W5T990"/>